<dbReference type="EMBL" id="NPHW01005615">
    <property type="protein sequence ID" value="OXV06584.1"/>
    <property type="molecule type" value="Genomic_DNA"/>
</dbReference>
<keyword evidence="3" id="KW-1133">Transmembrane helix</keyword>
<feature type="compositionally biased region" description="Basic and acidic residues" evidence="2">
    <location>
        <begin position="493"/>
        <end position="514"/>
    </location>
</feature>
<dbReference type="InterPro" id="IPR013083">
    <property type="entry name" value="Znf_RING/FYVE/PHD"/>
</dbReference>
<dbReference type="SMART" id="SM00184">
    <property type="entry name" value="RING"/>
    <property type="match status" value="1"/>
</dbReference>
<feature type="signal peptide" evidence="4">
    <location>
        <begin position="1"/>
        <end position="29"/>
    </location>
</feature>
<dbReference type="GO" id="GO:0061630">
    <property type="term" value="F:ubiquitin protein ligase activity"/>
    <property type="evidence" value="ECO:0007669"/>
    <property type="project" value="TreeGrafter"/>
</dbReference>
<feature type="region of interest" description="Disordered" evidence="2">
    <location>
        <begin position="200"/>
        <end position="228"/>
    </location>
</feature>
<sequence>MVMIPSIAPLIAPAISFGLLFSSAVLSSAQFKPDIITGPSNNSQDLSQIGPARFYLQSTELLLSSHVHLAPLTYPLASLTGTHFSRFYLSGLLVDVTSSNVKDLESLNSSSNIIAFINCDNLANSGQASVETIITAVSNSISILFYTTGSDHCTYYTNDIVFANTCVFTLVRPDPVQQIWNQLQSNDSSGRFVAIVPDMSSSSSNARPTGTVDSSPSNVTTSSASPSSSSQTTAVAMIILYSITGIITALFLGIIITGAIRAHRHPERYGPRNVVGRPRQSRAKGVARAMLDTIPIVKFGDRQGPDAKGDMELAPGAEGDDADGPLAERRSTAEGNASSAEARSDEDSRQSNTITPQTAARPAGPSDIDGDVNDPGNYVCPICTDDFVKGQDVRVLPCNHQFHPGCIDPWLIDVSGTCPLCRVDLNPTRSAAAERHHEGGDEEASSSREPGIERRSIPASSDVPPPDVDQSHESGVSRPGGPTSGLTSAASVERLHNASVEERLATVRSLRETTRNNASGPDENGERRTRLAARLRERFRIRTRQHGG</sequence>
<dbReference type="InterPro" id="IPR001841">
    <property type="entry name" value="Znf_RING"/>
</dbReference>
<evidence type="ECO:0000256" key="3">
    <source>
        <dbReference type="SAM" id="Phobius"/>
    </source>
</evidence>
<reference evidence="6 7" key="1">
    <citation type="journal article" date="2015" name="Environ. Microbiol.">
        <title>Metagenome sequence of Elaphomyces granulatus from sporocarp tissue reveals Ascomycota ectomycorrhizal fingerprints of genome expansion and a Proteobacteria-rich microbiome.</title>
        <authorList>
            <person name="Quandt C.A."/>
            <person name="Kohler A."/>
            <person name="Hesse C.N."/>
            <person name="Sharpton T.J."/>
            <person name="Martin F."/>
            <person name="Spatafora J.W."/>
        </authorList>
    </citation>
    <scope>NUCLEOTIDE SEQUENCE [LARGE SCALE GENOMIC DNA]</scope>
    <source>
        <strain evidence="6 7">OSC145934</strain>
    </source>
</reference>
<feature type="transmembrane region" description="Helical" evidence="3">
    <location>
        <begin position="234"/>
        <end position="260"/>
    </location>
</feature>
<dbReference type="CDD" id="cd16454">
    <property type="entry name" value="RING-H2_PA-TM-RING"/>
    <property type="match status" value="1"/>
</dbReference>
<dbReference type="GO" id="GO:0006511">
    <property type="term" value="P:ubiquitin-dependent protein catabolic process"/>
    <property type="evidence" value="ECO:0007669"/>
    <property type="project" value="TreeGrafter"/>
</dbReference>
<evidence type="ECO:0000256" key="1">
    <source>
        <dbReference type="PROSITE-ProRule" id="PRU00175"/>
    </source>
</evidence>
<keyword evidence="1" id="KW-0862">Zinc</keyword>
<keyword evidence="3" id="KW-0812">Transmembrane</keyword>
<proteinExistence type="predicted"/>
<dbReference type="PANTHER" id="PTHR22765">
    <property type="entry name" value="RING FINGER AND PROTEASE ASSOCIATED DOMAIN-CONTAINING"/>
    <property type="match status" value="1"/>
</dbReference>
<feature type="region of interest" description="Disordered" evidence="2">
    <location>
        <begin position="297"/>
        <end position="372"/>
    </location>
</feature>
<dbReference type="PROSITE" id="PS50089">
    <property type="entry name" value="ZF_RING_2"/>
    <property type="match status" value="1"/>
</dbReference>
<evidence type="ECO:0000313" key="7">
    <source>
        <dbReference type="Proteomes" id="UP000243515"/>
    </source>
</evidence>
<dbReference type="SUPFAM" id="SSF57850">
    <property type="entry name" value="RING/U-box"/>
    <property type="match status" value="1"/>
</dbReference>
<evidence type="ECO:0000313" key="6">
    <source>
        <dbReference type="EMBL" id="OXV06584.1"/>
    </source>
</evidence>
<dbReference type="AlphaFoldDB" id="A0A232LR65"/>
<name>A0A232LR65_9EURO</name>
<dbReference type="Gene3D" id="3.30.40.10">
    <property type="entry name" value="Zinc/RING finger domain, C3HC4 (zinc finger)"/>
    <property type="match status" value="1"/>
</dbReference>
<dbReference type="GO" id="GO:0005737">
    <property type="term" value="C:cytoplasm"/>
    <property type="evidence" value="ECO:0007669"/>
    <property type="project" value="TreeGrafter"/>
</dbReference>
<keyword evidence="3" id="KW-0472">Membrane</keyword>
<feature type="region of interest" description="Disordered" evidence="2">
    <location>
        <begin position="432"/>
        <end position="529"/>
    </location>
</feature>
<organism evidence="6 7">
    <name type="scientific">Elaphomyces granulatus</name>
    <dbReference type="NCBI Taxonomy" id="519963"/>
    <lineage>
        <taxon>Eukaryota</taxon>
        <taxon>Fungi</taxon>
        <taxon>Dikarya</taxon>
        <taxon>Ascomycota</taxon>
        <taxon>Pezizomycotina</taxon>
        <taxon>Eurotiomycetes</taxon>
        <taxon>Eurotiomycetidae</taxon>
        <taxon>Eurotiales</taxon>
        <taxon>Elaphomycetaceae</taxon>
        <taxon>Elaphomyces</taxon>
    </lineage>
</organism>
<comment type="caution">
    <text evidence="6">The sequence shown here is derived from an EMBL/GenBank/DDBJ whole genome shotgun (WGS) entry which is preliminary data.</text>
</comment>
<feature type="compositionally biased region" description="Basic and acidic residues" evidence="2">
    <location>
        <begin position="299"/>
        <end position="311"/>
    </location>
</feature>
<gene>
    <name evidence="6" type="ORF">Egran_05654</name>
</gene>
<dbReference type="GO" id="GO:0008270">
    <property type="term" value="F:zinc ion binding"/>
    <property type="evidence" value="ECO:0007669"/>
    <property type="project" value="UniProtKB-KW"/>
</dbReference>
<evidence type="ECO:0000256" key="4">
    <source>
        <dbReference type="SAM" id="SignalP"/>
    </source>
</evidence>
<keyword evidence="1" id="KW-0479">Metal-binding</keyword>
<keyword evidence="1" id="KW-0863">Zinc-finger</keyword>
<keyword evidence="7" id="KW-1185">Reference proteome</keyword>
<feature type="compositionally biased region" description="Low complexity" evidence="2">
    <location>
        <begin position="211"/>
        <end position="228"/>
    </location>
</feature>
<keyword evidence="4" id="KW-0732">Signal</keyword>
<feature type="chain" id="PRO_5013053875" description="RING-type domain-containing protein" evidence="4">
    <location>
        <begin position="30"/>
        <end position="548"/>
    </location>
</feature>
<protein>
    <recommendedName>
        <fullName evidence="5">RING-type domain-containing protein</fullName>
    </recommendedName>
</protein>
<dbReference type="PANTHER" id="PTHR22765:SF416">
    <property type="entry name" value="E3 UBIQUITIN-PROTEIN LIGASE GODZILLA"/>
    <property type="match status" value="1"/>
</dbReference>
<feature type="domain" description="RING-type" evidence="5">
    <location>
        <begin position="380"/>
        <end position="422"/>
    </location>
</feature>
<dbReference type="Proteomes" id="UP000243515">
    <property type="component" value="Unassembled WGS sequence"/>
</dbReference>
<evidence type="ECO:0000259" key="5">
    <source>
        <dbReference type="PROSITE" id="PS50089"/>
    </source>
</evidence>
<dbReference type="OrthoDB" id="8062037at2759"/>
<evidence type="ECO:0000256" key="2">
    <source>
        <dbReference type="SAM" id="MobiDB-lite"/>
    </source>
</evidence>
<accession>A0A232LR65</accession>
<dbReference type="Pfam" id="PF13639">
    <property type="entry name" value="zf-RING_2"/>
    <property type="match status" value="1"/>
</dbReference>
<dbReference type="InterPro" id="IPR051826">
    <property type="entry name" value="E3_ubiquitin-ligase_domain"/>
</dbReference>